<dbReference type="OrthoDB" id="5497412at2"/>
<dbReference type="EMBL" id="NEVS01000004">
    <property type="protein sequence ID" value="OZI63392.1"/>
    <property type="molecule type" value="Genomic_DNA"/>
</dbReference>
<comment type="caution">
    <text evidence="2">The sequence shown here is derived from an EMBL/GenBank/DDBJ whole genome shotgun (WGS) entry which is preliminary data.</text>
</comment>
<evidence type="ECO:0000313" key="3">
    <source>
        <dbReference type="Proteomes" id="UP000215767"/>
    </source>
</evidence>
<organism evidence="2 3">
    <name type="scientific">Bordetella genomosp. 11</name>
    <dbReference type="NCBI Taxonomy" id="1416808"/>
    <lineage>
        <taxon>Bacteria</taxon>
        <taxon>Pseudomonadati</taxon>
        <taxon>Pseudomonadota</taxon>
        <taxon>Betaproteobacteria</taxon>
        <taxon>Burkholderiales</taxon>
        <taxon>Alcaligenaceae</taxon>
        <taxon>Bordetella</taxon>
    </lineage>
</organism>
<keyword evidence="3" id="KW-1185">Reference proteome</keyword>
<dbReference type="Gene3D" id="1.10.10.10">
    <property type="entry name" value="Winged helix-like DNA-binding domain superfamily/Winged helix DNA-binding domain"/>
    <property type="match status" value="1"/>
</dbReference>
<evidence type="ECO:0000313" key="2">
    <source>
        <dbReference type="EMBL" id="OZI63392.1"/>
    </source>
</evidence>
<dbReference type="GO" id="GO:0003677">
    <property type="term" value="F:DNA binding"/>
    <property type="evidence" value="ECO:0007669"/>
    <property type="project" value="InterPro"/>
</dbReference>
<sequence length="363" mass="39979">MAAYRTAFRRALEAVDHLTDPAPPWSDILQTARDLAGADSATLIIFDSKNTLLNFSAVGFEEQCFADYESHFHSCDILEQGSRHAPAGTWLDTAQMYTSAQLRRSEFHTDFMTKHRMGQIVSLVLESGPSVRAALGFQRGTVDDKAGDHLNSGNLAAYFRVLRSQMARRHAAVEMRFQSIEDAFSSADQAIFLLGDDASLIRGSPLAERYLEAMKGWRIRGGKLQHADRDIQARFEAQCRAVTADGRARLHATTSGWGDVILLDIAAASPGLSLLGNRMLLVRMRRKSAFATPDAERLASVFDITRGEAAVLAGLAAGHSVDEIAVLRRTAVLTVRKQVASLMKKMECNRQSELVRLACLLQE</sequence>
<dbReference type="SUPFAM" id="SSF46894">
    <property type="entry name" value="C-terminal effector domain of the bipartite response regulators"/>
    <property type="match status" value="1"/>
</dbReference>
<dbReference type="SMART" id="SM00421">
    <property type="entry name" value="HTH_LUXR"/>
    <property type="match status" value="1"/>
</dbReference>
<dbReference type="InterPro" id="IPR036388">
    <property type="entry name" value="WH-like_DNA-bd_sf"/>
</dbReference>
<dbReference type="Proteomes" id="UP000215767">
    <property type="component" value="Unassembled WGS sequence"/>
</dbReference>
<dbReference type="InterPro" id="IPR000792">
    <property type="entry name" value="Tscrpt_reg_LuxR_C"/>
</dbReference>
<dbReference type="GO" id="GO:0006355">
    <property type="term" value="P:regulation of DNA-templated transcription"/>
    <property type="evidence" value="ECO:0007669"/>
    <property type="project" value="InterPro"/>
</dbReference>
<proteinExistence type="predicted"/>
<evidence type="ECO:0000259" key="1">
    <source>
        <dbReference type="SMART" id="SM00421"/>
    </source>
</evidence>
<reference evidence="3" key="1">
    <citation type="submission" date="2017-05" db="EMBL/GenBank/DDBJ databases">
        <title>Complete and WGS of Bordetella genogroups.</title>
        <authorList>
            <person name="Spilker T."/>
            <person name="Lipuma J."/>
        </authorList>
    </citation>
    <scope>NUCLEOTIDE SEQUENCE [LARGE SCALE GENOMIC DNA]</scope>
    <source>
        <strain evidence="3">AU8856</strain>
    </source>
</reference>
<dbReference type="AlphaFoldDB" id="A0A261UPV0"/>
<accession>A0A261UPV0</accession>
<name>A0A261UPV0_9BORD</name>
<gene>
    <name evidence="2" type="ORF">CAL28_15890</name>
</gene>
<feature type="domain" description="HTH luxR-type" evidence="1">
    <location>
        <begin position="301"/>
        <end position="358"/>
    </location>
</feature>
<protein>
    <submittedName>
        <fullName evidence="2">LuxR family transcriptional regulator</fullName>
    </submittedName>
</protein>
<dbReference type="InterPro" id="IPR016032">
    <property type="entry name" value="Sig_transdc_resp-reg_C-effctor"/>
</dbReference>